<feature type="transmembrane region" description="Helical" evidence="1">
    <location>
        <begin position="49"/>
        <end position="67"/>
    </location>
</feature>
<dbReference type="InterPro" id="IPR043993">
    <property type="entry name" value="T4SS_pilin"/>
</dbReference>
<protein>
    <submittedName>
        <fullName evidence="2">Uncharacterized protein</fullName>
    </submittedName>
</protein>
<keyword evidence="1" id="KW-0472">Membrane</keyword>
<keyword evidence="1" id="KW-0812">Transmembrane</keyword>
<keyword evidence="1" id="KW-1133">Transmembrane helix</keyword>
<dbReference type="RefSeq" id="WP_173026412.1">
    <property type="nucleotide sequence ID" value="NZ_KP738729.1"/>
</dbReference>
<name>A0A0H4J9M0_9GAMM</name>
<reference evidence="2" key="1">
    <citation type="journal article" date="2015" name="Toxicon">
        <title>Production level of tetrodotoxin in Aeromonas is associated with the copy number of a plasmid.</title>
        <authorList>
            <person name="Liu J."/>
            <person name="Wei F."/>
            <person name="Lu Y."/>
            <person name="Ma T."/>
            <person name="Zhao J."/>
            <person name="Gong X."/>
            <person name="Bao B."/>
        </authorList>
    </citation>
    <scope>NUCLEOTIDE SEQUENCE</scope>
    <source>
        <strain evidence="2">Ne-1</strain>
        <plasmid evidence="2">pNe-1</plasmid>
    </source>
</reference>
<feature type="transmembrane region" description="Helical" evidence="1">
    <location>
        <begin position="20"/>
        <end position="37"/>
    </location>
</feature>
<accession>A0A0H4J9M0</accession>
<dbReference type="AlphaFoldDB" id="A0A0H4J9M0"/>
<sequence>MFANIKKFFTQLFTDFQSTFTWIFIFGIIFCAIMVGWGGDENAPKFKKGLITCIFGLVIFLSAKLIVEYVNKYV</sequence>
<keyword evidence="2" id="KW-0614">Plasmid</keyword>
<evidence type="ECO:0000313" key="2">
    <source>
        <dbReference type="EMBL" id="AKO69698.1"/>
    </source>
</evidence>
<proteinExistence type="predicted"/>
<organism evidence="2">
    <name type="scientific">Aeromonas sp. Ne-1</name>
    <dbReference type="NCBI Taxonomy" id="1675689"/>
    <lineage>
        <taxon>Bacteria</taxon>
        <taxon>Pseudomonadati</taxon>
        <taxon>Pseudomonadota</taxon>
        <taxon>Gammaproteobacteria</taxon>
        <taxon>Aeromonadales</taxon>
        <taxon>Aeromonadaceae</taxon>
        <taxon>Aeromonas</taxon>
    </lineage>
</organism>
<dbReference type="EMBL" id="KP738729">
    <property type="protein sequence ID" value="AKO69698.1"/>
    <property type="molecule type" value="Genomic_DNA"/>
</dbReference>
<dbReference type="Pfam" id="PF18895">
    <property type="entry name" value="T4SS_pilin"/>
    <property type="match status" value="1"/>
</dbReference>
<geneLocation type="plasmid" evidence="2">
    <name>pNe-1</name>
</geneLocation>
<evidence type="ECO:0000256" key="1">
    <source>
        <dbReference type="SAM" id="Phobius"/>
    </source>
</evidence>